<evidence type="ECO:0000256" key="5">
    <source>
        <dbReference type="ARBA" id="ARBA00022692"/>
    </source>
</evidence>
<dbReference type="PANTHER" id="PTHR30576">
    <property type="entry name" value="COLANIC BIOSYNTHESIS UDP-GLUCOSE LIPID CARRIER TRANSFERASE"/>
    <property type="match status" value="1"/>
</dbReference>
<gene>
    <name evidence="11" type="ORF">ATO10_04467</name>
</gene>
<comment type="similarity">
    <text evidence="2">Belongs to the bacterial sugar transferase family.</text>
</comment>
<feature type="transmembrane region" description="Helical" evidence="9">
    <location>
        <begin position="36"/>
        <end position="57"/>
    </location>
</feature>
<dbReference type="EMBL" id="AQQY01000002">
    <property type="protein sequence ID" value="KCV82833.1"/>
    <property type="molecule type" value="Genomic_DNA"/>
</dbReference>
<evidence type="ECO:0000313" key="12">
    <source>
        <dbReference type="Proteomes" id="UP000024836"/>
    </source>
</evidence>
<keyword evidence="12" id="KW-1185">Reference proteome</keyword>
<evidence type="ECO:0000256" key="9">
    <source>
        <dbReference type="SAM" id="Phobius"/>
    </source>
</evidence>
<dbReference type="GO" id="GO:0000271">
    <property type="term" value="P:polysaccharide biosynthetic process"/>
    <property type="evidence" value="ECO:0007669"/>
    <property type="project" value="UniProtKB-KW"/>
</dbReference>
<evidence type="ECO:0000256" key="1">
    <source>
        <dbReference type="ARBA" id="ARBA00004236"/>
    </source>
</evidence>
<keyword evidence="3" id="KW-1003">Cell membrane</keyword>
<keyword evidence="4 11" id="KW-0808">Transferase</keyword>
<comment type="subcellular location">
    <subcellularLocation>
        <location evidence="1">Cell membrane</location>
    </subcellularLocation>
</comment>
<evidence type="ECO:0000313" key="11">
    <source>
        <dbReference type="EMBL" id="KCV82833.1"/>
    </source>
</evidence>
<evidence type="ECO:0000256" key="3">
    <source>
        <dbReference type="ARBA" id="ARBA00022475"/>
    </source>
</evidence>
<dbReference type="GO" id="GO:0016780">
    <property type="term" value="F:phosphotransferase activity, for other substituted phosphate groups"/>
    <property type="evidence" value="ECO:0007669"/>
    <property type="project" value="TreeGrafter"/>
</dbReference>
<keyword evidence="8" id="KW-0270">Exopolysaccharide synthesis</keyword>
<keyword evidence="6 9" id="KW-1133">Transmembrane helix</keyword>
<dbReference type="AlphaFoldDB" id="A0A058ZMS5"/>
<evidence type="ECO:0000256" key="4">
    <source>
        <dbReference type="ARBA" id="ARBA00022679"/>
    </source>
</evidence>
<reference evidence="11 12" key="1">
    <citation type="submission" date="2013-04" db="EMBL/GenBank/DDBJ databases">
        <title>Shimia sp. 22II-S11-Z10 Genome Sequencing.</title>
        <authorList>
            <person name="Lai Q."/>
            <person name="Li G."/>
            <person name="Shao Z."/>
        </authorList>
    </citation>
    <scope>NUCLEOTIDE SEQUENCE [LARGE SCALE GENOMIC DNA]</scope>
    <source>
        <strain evidence="12">22II-S11-Z10</strain>
    </source>
</reference>
<evidence type="ECO:0000256" key="7">
    <source>
        <dbReference type="ARBA" id="ARBA00023136"/>
    </source>
</evidence>
<dbReference type="Pfam" id="PF02397">
    <property type="entry name" value="Bac_transf"/>
    <property type="match status" value="1"/>
</dbReference>
<keyword evidence="7 9" id="KW-0472">Membrane</keyword>
<protein>
    <submittedName>
        <fullName evidence="11">Undecaprenyl-phosphate galactosephosphotransferase</fullName>
    </submittedName>
</protein>
<sequence>MKNAVFDFFTNTTEIHAPQVAKTNLYTRFGKRAFDLAFAIAILPLVAPLVLILWALVRLDGGPGLYSQKRVGLDRKQFDCWKLRTMVVDAEAVLTELCEKDPEIAREWHQNQKLAKDPRITKVGRFLRATSLDELPQILNILTGDMSFVGPRPFMSQQMQMYEAAGGRSYFDMRPGITGCWQVVGRGKTQFSDRVHFDDMYHSKLSFKYDLTLILKTVGVVVKGTGT</sequence>
<dbReference type="eggNOG" id="COG2148">
    <property type="taxonomic scope" value="Bacteria"/>
</dbReference>
<dbReference type="Proteomes" id="UP000024836">
    <property type="component" value="Unassembled WGS sequence"/>
</dbReference>
<evidence type="ECO:0000256" key="8">
    <source>
        <dbReference type="ARBA" id="ARBA00023169"/>
    </source>
</evidence>
<dbReference type="RefSeq" id="WP_238323390.1">
    <property type="nucleotide sequence ID" value="NZ_AQQY01000002.1"/>
</dbReference>
<comment type="caution">
    <text evidence="11">The sequence shown here is derived from an EMBL/GenBank/DDBJ whole genome shotgun (WGS) entry which is preliminary data.</text>
</comment>
<evidence type="ECO:0000256" key="2">
    <source>
        <dbReference type="ARBA" id="ARBA00006464"/>
    </source>
</evidence>
<feature type="domain" description="Bacterial sugar transferase" evidence="10">
    <location>
        <begin position="31"/>
        <end position="223"/>
    </location>
</feature>
<evidence type="ECO:0000259" key="10">
    <source>
        <dbReference type="Pfam" id="PF02397"/>
    </source>
</evidence>
<name>A0A058ZMS5_9RHOB</name>
<keyword evidence="5 9" id="KW-0812">Transmembrane</keyword>
<dbReference type="STRING" id="1461693.ATO10_04467"/>
<organism evidence="11 12">
    <name type="scientific">Actibacterium atlanticum</name>
    <dbReference type="NCBI Taxonomy" id="1461693"/>
    <lineage>
        <taxon>Bacteria</taxon>
        <taxon>Pseudomonadati</taxon>
        <taxon>Pseudomonadota</taxon>
        <taxon>Alphaproteobacteria</taxon>
        <taxon>Rhodobacterales</taxon>
        <taxon>Roseobacteraceae</taxon>
        <taxon>Actibacterium</taxon>
    </lineage>
</organism>
<dbReference type="PANTHER" id="PTHR30576:SF4">
    <property type="entry name" value="UNDECAPRENYL-PHOSPHATE GALACTOSE PHOSPHOTRANSFERASE"/>
    <property type="match status" value="1"/>
</dbReference>
<dbReference type="GO" id="GO:0005886">
    <property type="term" value="C:plasma membrane"/>
    <property type="evidence" value="ECO:0007669"/>
    <property type="project" value="UniProtKB-SubCell"/>
</dbReference>
<proteinExistence type="inferred from homology"/>
<evidence type="ECO:0000256" key="6">
    <source>
        <dbReference type="ARBA" id="ARBA00022989"/>
    </source>
</evidence>
<dbReference type="InterPro" id="IPR003362">
    <property type="entry name" value="Bact_transf"/>
</dbReference>
<accession>A0A058ZMS5</accession>